<evidence type="ECO:0000313" key="8">
    <source>
        <dbReference type="Proteomes" id="UP000663828"/>
    </source>
</evidence>
<keyword evidence="8" id="KW-1185">Reference proteome</keyword>
<feature type="domain" description="Tryptophan synthase beta chain-like PALP" evidence="6">
    <location>
        <begin position="39"/>
        <end position="344"/>
    </location>
</feature>
<comment type="similarity">
    <text evidence="2">Belongs to the ACC deaminase/D-cysteine desulfhydrase family.</text>
</comment>
<protein>
    <recommendedName>
        <fullName evidence="6">Tryptophan synthase beta chain-like PALP domain-containing protein</fullName>
    </recommendedName>
</protein>
<feature type="active site" description="Nucleophile" evidence="4">
    <location>
        <position position="100"/>
    </location>
</feature>
<organism evidence="7 8">
    <name type="scientific">Adineta ricciae</name>
    <name type="common">Rotifer</name>
    <dbReference type="NCBI Taxonomy" id="249248"/>
    <lineage>
        <taxon>Eukaryota</taxon>
        <taxon>Metazoa</taxon>
        <taxon>Spiralia</taxon>
        <taxon>Gnathifera</taxon>
        <taxon>Rotifera</taxon>
        <taxon>Eurotatoria</taxon>
        <taxon>Bdelloidea</taxon>
        <taxon>Adinetida</taxon>
        <taxon>Adinetidae</taxon>
        <taxon>Adineta</taxon>
    </lineage>
</organism>
<feature type="modified residue" description="N6-(pyridoxal phosphate)lysine" evidence="5">
    <location>
        <position position="72"/>
    </location>
</feature>
<dbReference type="Proteomes" id="UP000663828">
    <property type="component" value="Unassembled WGS sequence"/>
</dbReference>
<accession>A0A813UTS8</accession>
<evidence type="ECO:0000259" key="6">
    <source>
        <dbReference type="Pfam" id="PF00291"/>
    </source>
</evidence>
<dbReference type="PANTHER" id="PTHR43780:SF2">
    <property type="entry name" value="1-AMINOCYCLOPROPANE-1-CARBOXYLATE DEAMINASE-RELATED"/>
    <property type="match status" value="1"/>
</dbReference>
<dbReference type="InterPro" id="IPR036052">
    <property type="entry name" value="TrpB-like_PALP_sf"/>
</dbReference>
<evidence type="ECO:0000256" key="5">
    <source>
        <dbReference type="PIRSR" id="PIRSR006278-2"/>
    </source>
</evidence>
<dbReference type="InterPro" id="IPR027278">
    <property type="entry name" value="ACCD_DCysDesulf"/>
</dbReference>
<evidence type="ECO:0000256" key="1">
    <source>
        <dbReference type="ARBA" id="ARBA00001933"/>
    </source>
</evidence>
<dbReference type="InterPro" id="IPR001926">
    <property type="entry name" value="TrpB-like_PALP"/>
</dbReference>
<dbReference type="PIRSF" id="PIRSF006278">
    <property type="entry name" value="ACCD_DCysDesulf"/>
    <property type="match status" value="1"/>
</dbReference>
<dbReference type="GO" id="GO:0019148">
    <property type="term" value="F:D-cysteine desulfhydrase activity"/>
    <property type="evidence" value="ECO:0007669"/>
    <property type="project" value="TreeGrafter"/>
</dbReference>
<sequence>MYRRFSPPVSLLKSYTFPLDSQLINAKFLPKHRLPLIEHETPVEPFRSKLFPSGNIFIKRDDQLDSYASGNKLRKLEFLFADILSRPNCKHIITAGSLHSNHCKAVAVLASKYHKQTHILLRTDRTKDDEQILQGNVLLNYLLGAKLYLIPKKANIQRDIEPRVKLLEEQLGGRDKCYSIPIGGSDTTGIFGYIDCFIKEILPLIDEFNLGHLVLPMSSGGTMEGLALGNYFTGNRLRIHAFAVSDNKTYFKTHFKTILHQLELNHLTELVDNDQLVDICDSHVGLGYGRMTDEQIIFLRQVISETGIVFDPVYTGKCLWGLAEELRNRRMINDGKNVLVLHTGGLLGLMNPEYGQQWLKCNQSHSDPHIRDWMTLD</sequence>
<dbReference type="SUPFAM" id="SSF53686">
    <property type="entry name" value="Tryptophan synthase beta subunit-like PLP-dependent enzymes"/>
    <property type="match status" value="1"/>
</dbReference>
<evidence type="ECO:0000256" key="2">
    <source>
        <dbReference type="ARBA" id="ARBA00008639"/>
    </source>
</evidence>
<proteinExistence type="inferred from homology"/>
<reference evidence="7" key="1">
    <citation type="submission" date="2021-02" db="EMBL/GenBank/DDBJ databases">
        <authorList>
            <person name="Nowell W R."/>
        </authorList>
    </citation>
    <scope>NUCLEOTIDE SEQUENCE</scope>
</reference>
<gene>
    <name evidence="7" type="ORF">XAT740_LOCUS4443</name>
</gene>
<dbReference type="PANTHER" id="PTHR43780">
    <property type="entry name" value="1-AMINOCYCLOPROPANE-1-CARBOXYLATE DEAMINASE-RELATED"/>
    <property type="match status" value="1"/>
</dbReference>
<dbReference type="Gene3D" id="3.40.50.1100">
    <property type="match status" value="2"/>
</dbReference>
<evidence type="ECO:0000256" key="4">
    <source>
        <dbReference type="PIRSR" id="PIRSR006278-1"/>
    </source>
</evidence>
<keyword evidence="3 5" id="KW-0663">Pyridoxal phosphate</keyword>
<comment type="caution">
    <text evidence="7">The sequence shown here is derived from an EMBL/GenBank/DDBJ whole genome shotgun (WGS) entry which is preliminary data.</text>
</comment>
<evidence type="ECO:0000313" key="7">
    <source>
        <dbReference type="EMBL" id="CAF0830647.1"/>
    </source>
</evidence>
<dbReference type="EMBL" id="CAJNOR010000182">
    <property type="protein sequence ID" value="CAF0830647.1"/>
    <property type="molecule type" value="Genomic_DNA"/>
</dbReference>
<name>A0A813UTS8_ADIRI</name>
<comment type="cofactor">
    <cofactor evidence="1">
        <name>pyridoxal 5'-phosphate</name>
        <dbReference type="ChEBI" id="CHEBI:597326"/>
    </cofactor>
</comment>
<evidence type="ECO:0000256" key="3">
    <source>
        <dbReference type="ARBA" id="ARBA00022898"/>
    </source>
</evidence>
<dbReference type="Pfam" id="PF00291">
    <property type="entry name" value="PALP"/>
    <property type="match status" value="1"/>
</dbReference>
<dbReference type="AlphaFoldDB" id="A0A813UTS8"/>